<dbReference type="AlphaFoldDB" id="A0A2S2NWX4"/>
<dbReference type="SUPFAM" id="SSF48371">
    <property type="entry name" value="ARM repeat"/>
    <property type="match status" value="1"/>
</dbReference>
<dbReference type="GO" id="GO:0005829">
    <property type="term" value="C:cytosol"/>
    <property type="evidence" value="ECO:0007669"/>
    <property type="project" value="TreeGrafter"/>
</dbReference>
<accession>A0A2S2NWX4</accession>
<organism evidence="1">
    <name type="scientific">Schizaphis graminum</name>
    <name type="common">Green bug aphid</name>
    <dbReference type="NCBI Taxonomy" id="13262"/>
    <lineage>
        <taxon>Eukaryota</taxon>
        <taxon>Metazoa</taxon>
        <taxon>Ecdysozoa</taxon>
        <taxon>Arthropoda</taxon>
        <taxon>Hexapoda</taxon>
        <taxon>Insecta</taxon>
        <taxon>Pterygota</taxon>
        <taxon>Neoptera</taxon>
        <taxon>Paraneoptera</taxon>
        <taxon>Hemiptera</taxon>
        <taxon>Sternorrhyncha</taxon>
        <taxon>Aphidomorpha</taxon>
        <taxon>Aphidoidea</taxon>
        <taxon>Aphididae</taxon>
        <taxon>Aphidini</taxon>
        <taxon>Schizaphis</taxon>
    </lineage>
</organism>
<gene>
    <name evidence="1" type="primary">mif4gda</name>
    <name evidence="1" type="ORF">g.44058</name>
</gene>
<sequence>MCLQMKQNKVLLNRMEKEAYSRKQALLMLLFKIGEHCLTPSKEKNTIEEIECLFNIVNDIGRDLEQEVPDTLKQLYVSIRDVMLTGDCSASMKKTLLHLIELRASQWDLPPSTIHYYNSKTNI</sequence>
<dbReference type="GO" id="GO:0008494">
    <property type="term" value="F:translation activator activity"/>
    <property type="evidence" value="ECO:0007669"/>
    <property type="project" value="TreeGrafter"/>
</dbReference>
<dbReference type="PANTHER" id="PTHR23254">
    <property type="entry name" value="EIF4G DOMAIN PROTEIN"/>
    <property type="match status" value="1"/>
</dbReference>
<name>A0A2S2NWX4_SCHGA</name>
<dbReference type="InterPro" id="IPR051367">
    <property type="entry name" value="mRNA_TranslReg/HistoneTransl"/>
</dbReference>
<protein>
    <submittedName>
        <fullName evidence="1">MIF4G domain-containing protein A</fullName>
    </submittedName>
</protein>
<dbReference type="EMBL" id="GGMR01009110">
    <property type="protein sequence ID" value="MBY21729.1"/>
    <property type="molecule type" value="Transcribed_RNA"/>
</dbReference>
<proteinExistence type="predicted"/>
<dbReference type="PANTHER" id="PTHR23254:SF16">
    <property type="entry name" value="CBP80_20-DEPENDENT TRANSLATION INITIATION FACTOR"/>
    <property type="match status" value="1"/>
</dbReference>
<dbReference type="GO" id="GO:0006446">
    <property type="term" value="P:regulation of translational initiation"/>
    <property type="evidence" value="ECO:0007669"/>
    <property type="project" value="TreeGrafter"/>
</dbReference>
<reference evidence="1" key="1">
    <citation type="submission" date="2018-04" db="EMBL/GenBank/DDBJ databases">
        <title>Transcriptome of Schizaphis graminum biotype I.</title>
        <authorList>
            <person name="Scully E.D."/>
            <person name="Geib S.M."/>
            <person name="Palmer N.A."/>
            <person name="Koch K."/>
            <person name="Bradshaw J."/>
            <person name="Heng-Moss T."/>
            <person name="Sarath G."/>
        </authorList>
    </citation>
    <scope>NUCLEOTIDE SEQUENCE</scope>
</reference>
<evidence type="ECO:0000313" key="1">
    <source>
        <dbReference type="EMBL" id="MBY21729.1"/>
    </source>
</evidence>
<dbReference type="Gene3D" id="1.25.40.180">
    <property type="match status" value="1"/>
</dbReference>
<dbReference type="InterPro" id="IPR016024">
    <property type="entry name" value="ARM-type_fold"/>
</dbReference>